<proteinExistence type="predicted"/>
<dbReference type="GO" id="GO:0005634">
    <property type="term" value="C:nucleus"/>
    <property type="evidence" value="ECO:0007669"/>
    <property type="project" value="TreeGrafter"/>
</dbReference>
<dbReference type="Proteomes" id="UP000758603">
    <property type="component" value="Unassembled WGS sequence"/>
</dbReference>
<name>A0A9P8UTY0_9PEZI</name>
<sequence>MLQLNSAAESPARNLPSRSHLNYIEQSIDALRNLWQEWFGDSKVSAQTHENYKNEADVYIPSFGVAAHDTATENEDTGVVAQLAELKRMFAKEDIIYVAVEVEIAESRYGGVTDIGLAIWSPEYGGNDICYHWHIDETGGVHQSHDYNHPDSFAFGRTEFIDSSKIPIVLDDWLLSLSKRHKRVCIIQYGRSSLRHLEPEWFIPSDVLKLNVQEIWQQQRGTSHDWPLQEALMDAGEGIEVSFLLTNLGNKAHFIMRLMLKLLHRIKEEANDISYLEALDITKTYQ</sequence>
<keyword evidence="3" id="KW-1185">Reference proteome</keyword>
<dbReference type="RefSeq" id="XP_045962538.1">
    <property type="nucleotide sequence ID" value="XM_046099706.1"/>
</dbReference>
<dbReference type="EMBL" id="JAGPXC010000002">
    <property type="protein sequence ID" value="KAH6658304.1"/>
    <property type="molecule type" value="Genomic_DNA"/>
</dbReference>
<evidence type="ECO:0000313" key="2">
    <source>
        <dbReference type="EMBL" id="KAH6658304.1"/>
    </source>
</evidence>
<dbReference type="Pfam" id="PF21762">
    <property type="entry name" value="DEDDh_C"/>
    <property type="match status" value="1"/>
</dbReference>
<gene>
    <name evidence="2" type="ORF">BKA67DRAFT_533460</name>
</gene>
<dbReference type="AlphaFoldDB" id="A0A9P8UTY0"/>
<organism evidence="2 3">
    <name type="scientific">Truncatella angustata</name>
    <dbReference type="NCBI Taxonomy" id="152316"/>
    <lineage>
        <taxon>Eukaryota</taxon>
        <taxon>Fungi</taxon>
        <taxon>Dikarya</taxon>
        <taxon>Ascomycota</taxon>
        <taxon>Pezizomycotina</taxon>
        <taxon>Sordariomycetes</taxon>
        <taxon>Xylariomycetidae</taxon>
        <taxon>Amphisphaeriales</taxon>
        <taxon>Sporocadaceae</taxon>
        <taxon>Truncatella</taxon>
    </lineage>
</organism>
<accession>A0A9P8UTY0</accession>
<evidence type="ECO:0000313" key="3">
    <source>
        <dbReference type="Proteomes" id="UP000758603"/>
    </source>
</evidence>
<dbReference type="GeneID" id="70128598"/>
<protein>
    <recommendedName>
        <fullName evidence="1">Gfd2/YDR514C-like C-terminal domain-containing protein</fullName>
    </recommendedName>
</protein>
<feature type="domain" description="Gfd2/YDR514C-like C-terminal" evidence="1">
    <location>
        <begin position="96"/>
        <end position="261"/>
    </location>
</feature>
<dbReference type="PANTHER" id="PTHR28083:SF1">
    <property type="entry name" value="GOOD FOR FULL DBP5 ACTIVITY PROTEIN 2"/>
    <property type="match status" value="1"/>
</dbReference>
<reference evidence="2" key="1">
    <citation type="journal article" date="2021" name="Nat. Commun.">
        <title>Genetic determinants of endophytism in the Arabidopsis root mycobiome.</title>
        <authorList>
            <person name="Mesny F."/>
            <person name="Miyauchi S."/>
            <person name="Thiergart T."/>
            <person name="Pickel B."/>
            <person name="Atanasova L."/>
            <person name="Karlsson M."/>
            <person name="Huettel B."/>
            <person name="Barry K.W."/>
            <person name="Haridas S."/>
            <person name="Chen C."/>
            <person name="Bauer D."/>
            <person name="Andreopoulos W."/>
            <person name="Pangilinan J."/>
            <person name="LaButti K."/>
            <person name="Riley R."/>
            <person name="Lipzen A."/>
            <person name="Clum A."/>
            <person name="Drula E."/>
            <person name="Henrissat B."/>
            <person name="Kohler A."/>
            <person name="Grigoriev I.V."/>
            <person name="Martin F.M."/>
            <person name="Hacquard S."/>
        </authorList>
    </citation>
    <scope>NUCLEOTIDE SEQUENCE</scope>
    <source>
        <strain evidence="2">MPI-SDFR-AT-0073</strain>
    </source>
</reference>
<dbReference type="InterPro" id="IPR040151">
    <property type="entry name" value="Gfd2/YDR514C-like"/>
</dbReference>
<comment type="caution">
    <text evidence="2">The sequence shown here is derived from an EMBL/GenBank/DDBJ whole genome shotgun (WGS) entry which is preliminary data.</text>
</comment>
<dbReference type="InterPro" id="IPR048519">
    <property type="entry name" value="Gfd2/YDR514C-like_C"/>
</dbReference>
<dbReference type="PANTHER" id="PTHR28083">
    <property type="entry name" value="GOOD FOR FULL DBP5 ACTIVITY PROTEIN 2"/>
    <property type="match status" value="1"/>
</dbReference>
<evidence type="ECO:0000259" key="1">
    <source>
        <dbReference type="Pfam" id="PF21762"/>
    </source>
</evidence>